<dbReference type="SUPFAM" id="SSF69118">
    <property type="entry name" value="AhpD-like"/>
    <property type="match status" value="1"/>
</dbReference>
<reference evidence="2 3" key="1">
    <citation type="journal article" date="2011" name="PLoS Pathog.">
        <title>Genomic and proteomic analyses of the fungus Arthrobotrys oligospora provide insights into nematode-trap formation.</title>
        <authorList>
            <person name="Yang J."/>
            <person name="Wang L."/>
            <person name="Ji X."/>
            <person name="Feng Y."/>
            <person name="Li X."/>
            <person name="Zou C."/>
            <person name="Xu J."/>
            <person name="Ren Y."/>
            <person name="Mi Q."/>
            <person name="Wu J."/>
            <person name="Liu S."/>
            <person name="Liu Y."/>
            <person name="Huang X."/>
            <person name="Wang H."/>
            <person name="Niu X."/>
            <person name="Li J."/>
            <person name="Liang L."/>
            <person name="Luo Y."/>
            <person name="Ji K."/>
            <person name="Zhou W."/>
            <person name="Yu Z."/>
            <person name="Li G."/>
            <person name="Liu Y."/>
            <person name="Li L."/>
            <person name="Qiao M."/>
            <person name="Feng L."/>
            <person name="Zhang K.-Q."/>
        </authorList>
    </citation>
    <scope>NUCLEOTIDE SEQUENCE [LARGE SCALE GENOMIC DNA]</scope>
    <source>
        <strain evidence="3">ATCC 24927 / CBS 115.81 / DSM 1491</strain>
    </source>
</reference>
<comment type="caution">
    <text evidence="2">The sequence shown here is derived from an EMBL/GenBank/DDBJ whole genome shotgun (WGS) entry which is preliminary data.</text>
</comment>
<dbReference type="Gene3D" id="1.20.1290.10">
    <property type="entry name" value="AhpD-like"/>
    <property type="match status" value="1"/>
</dbReference>
<accession>G1XDW3</accession>
<evidence type="ECO:0000313" key="3">
    <source>
        <dbReference type="Proteomes" id="UP000008784"/>
    </source>
</evidence>
<name>G1XDW3_ARTOA</name>
<dbReference type="HOGENOM" id="CLU_082760_3_1_1"/>
<dbReference type="STRING" id="756982.G1XDW3"/>
<sequence>MALPNRYAPIAADALNETQKEIHDFLAESIGQYFNQIFTIQDPESEALVGPFTQFLYLPKPIASGYFANGSSLSNIVEFPLRCREIAILAVGQYYKADYELYSHSRVAKQVGVEDHQIENILNGKPPGGTQQEQASWQIARALVEQRPIIS</sequence>
<dbReference type="GeneID" id="22893605"/>
<dbReference type="eggNOG" id="ENOG502SCHX">
    <property type="taxonomic scope" value="Eukaryota"/>
</dbReference>
<proteinExistence type="predicted"/>
<dbReference type="AlphaFoldDB" id="G1XDW3"/>
<dbReference type="InterPro" id="IPR003779">
    <property type="entry name" value="CMD-like"/>
</dbReference>
<dbReference type="GO" id="GO:0051920">
    <property type="term" value="F:peroxiredoxin activity"/>
    <property type="evidence" value="ECO:0007669"/>
    <property type="project" value="InterPro"/>
</dbReference>
<dbReference type="RefSeq" id="XP_011122675.1">
    <property type="nucleotide sequence ID" value="XM_011124373.1"/>
</dbReference>
<feature type="domain" description="Carboxymuconolactone decarboxylase-like" evidence="1">
    <location>
        <begin position="80"/>
        <end position="141"/>
    </location>
</feature>
<gene>
    <name evidence="2" type="ORF">AOL_s00079g498</name>
</gene>
<dbReference type="Proteomes" id="UP000008784">
    <property type="component" value="Unassembled WGS sequence"/>
</dbReference>
<dbReference type="InterPro" id="IPR029032">
    <property type="entry name" value="AhpD-like"/>
</dbReference>
<evidence type="ECO:0000313" key="2">
    <source>
        <dbReference type="EMBL" id="EGX48859.1"/>
    </source>
</evidence>
<dbReference type="OrthoDB" id="2567457at2759"/>
<dbReference type="Pfam" id="PF02627">
    <property type="entry name" value="CMD"/>
    <property type="match status" value="1"/>
</dbReference>
<evidence type="ECO:0000259" key="1">
    <source>
        <dbReference type="Pfam" id="PF02627"/>
    </source>
</evidence>
<dbReference type="EMBL" id="ADOT01000139">
    <property type="protein sequence ID" value="EGX48859.1"/>
    <property type="molecule type" value="Genomic_DNA"/>
</dbReference>
<keyword evidence="3" id="KW-1185">Reference proteome</keyword>
<dbReference type="OMA" id="LHTPHIG"/>
<organism evidence="2 3">
    <name type="scientific">Arthrobotrys oligospora (strain ATCC 24927 / CBS 115.81 / DSM 1491)</name>
    <name type="common">Nematode-trapping fungus</name>
    <name type="synonym">Didymozoophaga oligospora</name>
    <dbReference type="NCBI Taxonomy" id="756982"/>
    <lineage>
        <taxon>Eukaryota</taxon>
        <taxon>Fungi</taxon>
        <taxon>Dikarya</taxon>
        <taxon>Ascomycota</taxon>
        <taxon>Pezizomycotina</taxon>
        <taxon>Orbiliomycetes</taxon>
        <taxon>Orbiliales</taxon>
        <taxon>Orbiliaceae</taxon>
        <taxon>Orbilia</taxon>
        <taxon>Orbilia oligospora</taxon>
    </lineage>
</organism>
<dbReference type="InParanoid" id="G1XDW3"/>
<protein>
    <recommendedName>
        <fullName evidence="1">Carboxymuconolactone decarboxylase-like domain-containing protein</fullName>
    </recommendedName>
</protein>